<organism evidence="1 2">
    <name type="scientific">Tolypocladium capitatum</name>
    <dbReference type="NCBI Taxonomy" id="45235"/>
    <lineage>
        <taxon>Eukaryota</taxon>
        <taxon>Fungi</taxon>
        <taxon>Dikarya</taxon>
        <taxon>Ascomycota</taxon>
        <taxon>Pezizomycotina</taxon>
        <taxon>Sordariomycetes</taxon>
        <taxon>Hypocreomycetidae</taxon>
        <taxon>Hypocreales</taxon>
        <taxon>Ophiocordycipitaceae</taxon>
        <taxon>Tolypocladium</taxon>
    </lineage>
</organism>
<protein>
    <submittedName>
        <fullName evidence="1">Uncharacterized protein</fullName>
    </submittedName>
</protein>
<dbReference type="SUPFAM" id="SSF51735">
    <property type="entry name" value="NAD(P)-binding Rossmann-fold domains"/>
    <property type="match status" value="1"/>
</dbReference>
<dbReference type="InterPro" id="IPR002347">
    <property type="entry name" value="SDR_fam"/>
</dbReference>
<dbReference type="Pfam" id="PF00106">
    <property type="entry name" value="adh_short"/>
    <property type="match status" value="1"/>
</dbReference>
<reference evidence="1 2" key="1">
    <citation type="submission" date="2017-08" db="EMBL/GenBank/DDBJ databases">
        <title>Harnessing the power of phylogenomics to disentangle the directionality and signatures of interkingdom host jumping in the parasitic fungal genus Tolypocladium.</title>
        <authorList>
            <person name="Quandt C.A."/>
            <person name="Patterson W."/>
            <person name="Spatafora J.W."/>
        </authorList>
    </citation>
    <scope>NUCLEOTIDE SEQUENCE [LARGE SCALE GENOMIC DNA]</scope>
    <source>
        <strain evidence="1 2">CBS 113982</strain>
    </source>
</reference>
<keyword evidence="2" id="KW-1185">Reference proteome</keyword>
<dbReference type="STRING" id="45235.A0A2K3QQG4"/>
<sequence length="117" mass="12004">MLRLDGKAALVNGLGQAGPDGRVIGAACAVLFRAPSKKPASSATWSRRDATSSASVKALVDACVVKHGRIDILLTNLGQSPPGTAASMAEHTWDSQMATNLKSVCLACLCPSLVGKD</sequence>
<dbReference type="Gene3D" id="3.40.50.720">
    <property type="entry name" value="NAD(P)-binding Rossmann-like Domain"/>
    <property type="match status" value="1"/>
</dbReference>
<gene>
    <name evidence="1" type="ORF">TCAP_00301</name>
</gene>
<dbReference type="InterPro" id="IPR036291">
    <property type="entry name" value="NAD(P)-bd_dom_sf"/>
</dbReference>
<dbReference type="OrthoDB" id="498125at2759"/>
<comment type="caution">
    <text evidence="1">The sequence shown here is derived from an EMBL/GenBank/DDBJ whole genome shotgun (WGS) entry which is preliminary data.</text>
</comment>
<name>A0A2K3QQG4_9HYPO</name>
<dbReference type="AlphaFoldDB" id="A0A2K3QQG4"/>
<proteinExistence type="predicted"/>
<evidence type="ECO:0000313" key="2">
    <source>
        <dbReference type="Proteomes" id="UP000236621"/>
    </source>
</evidence>
<dbReference type="Proteomes" id="UP000236621">
    <property type="component" value="Unassembled WGS sequence"/>
</dbReference>
<accession>A0A2K3QQG4</accession>
<dbReference type="EMBL" id="NRSZ01000055">
    <property type="protein sequence ID" value="PNY29780.1"/>
    <property type="molecule type" value="Genomic_DNA"/>
</dbReference>
<evidence type="ECO:0000313" key="1">
    <source>
        <dbReference type="EMBL" id="PNY29780.1"/>
    </source>
</evidence>